<organism evidence="2 3">
    <name type="scientific">Piscinibacter gummiphilus</name>
    <dbReference type="NCBI Taxonomy" id="946333"/>
    <lineage>
        <taxon>Bacteria</taxon>
        <taxon>Pseudomonadati</taxon>
        <taxon>Pseudomonadota</taxon>
        <taxon>Betaproteobacteria</taxon>
        <taxon>Burkholderiales</taxon>
        <taxon>Sphaerotilaceae</taxon>
        <taxon>Piscinibacter</taxon>
    </lineage>
</organism>
<evidence type="ECO:0000256" key="1">
    <source>
        <dbReference type="SAM" id="Phobius"/>
    </source>
</evidence>
<dbReference type="InterPro" id="IPR029045">
    <property type="entry name" value="ClpP/crotonase-like_dom_sf"/>
</dbReference>
<keyword evidence="1" id="KW-1133">Transmembrane helix</keyword>
<keyword evidence="1" id="KW-0812">Transmembrane</keyword>
<sequence>MPNNTTARRRREPGLAIKHLKGDYSLARSYWLHTVLLGWGTSWLGIYAIQKVGEHHAARHASMTLLVYLCVALLITAWSLAGAWMSAMKSLFGRGGRFWAILAMLSLAFGAVGTMREYIELRPALREHWAIARGEQPAEDFEVVLLEEGRVVSYTGGVNEGASRVLDQVIADAPRVTTVRLESPGGWMREGERMAAVIRRYGLSTRVDTECHSACTVAFLAGIDRTLGEGAVLGFHRGRAPGQNAKGESEAHDAEVYAKAGLPQAFIRRVLETPHDDIWTPSRRELLKAGVLTR</sequence>
<feature type="transmembrane region" description="Helical" evidence="1">
    <location>
        <begin position="61"/>
        <end position="86"/>
    </location>
</feature>
<feature type="transmembrane region" description="Helical" evidence="1">
    <location>
        <begin position="98"/>
        <end position="119"/>
    </location>
</feature>
<keyword evidence="1" id="KW-0472">Membrane</keyword>
<dbReference type="EMBL" id="CP136336">
    <property type="protein sequence ID" value="WOB08686.1"/>
    <property type="molecule type" value="Genomic_DNA"/>
</dbReference>
<evidence type="ECO:0000313" key="3">
    <source>
        <dbReference type="Proteomes" id="UP001303946"/>
    </source>
</evidence>
<protein>
    <submittedName>
        <fullName evidence="2">Uncharacterized protein</fullName>
    </submittedName>
</protein>
<dbReference type="SUPFAM" id="SSF52096">
    <property type="entry name" value="ClpP/crotonase"/>
    <property type="match status" value="1"/>
</dbReference>
<accession>A0ABZ0CUP2</accession>
<proteinExistence type="predicted"/>
<dbReference type="Proteomes" id="UP001303946">
    <property type="component" value="Chromosome"/>
</dbReference>
<evidence type="ECO:0000313" key="2">
    <source>
        <dbReference type="EMBL" id="WOB08686.1"/>
    </source>
</evidence>
<reference evidence="2 3" key="1">
    <citation type="submission" date="2023-10" db="EMBL/GenBank/DDBJ databases">
        <title>Bacteria for the degradation of biodegradable plastic PBAT(Polybutylene adipate terephthalate).</title>
        <authorList>
            <person name="Weon H.-Y."/>
            <person name="Yeon J."/>
        </authorList>
    </citation>
    <scope>NUCLEOTIDE SEQUENCE [LARGE SCALE GENOMIC DNA]</scope>
    <source>
        <strain evidence="2 3">SBD 7-3</strain>
    </source>
</reference>
<keyword evidence="3" id="KW-1185">Reference proteome</keyword>
<name>A0ABZ0CUP2_9BURK</name>
<dbReference type="Gene3D" id="3.90.226.10">
    <property type="entry name" value="2-enoyl-CoA Hydratase, Chain A, domain 1"/>
    <property type="match status" value="1"/>
</dbReference>
<feature type="transmembrane region" description="Helical" evidence="1">
    <location>
        <begin position="30"/>
        <end position="49"/>
    </location>
</feature>
<dbReference type="RefSeq" id="WP_316701513.1">
    <property type="nucleotide sequence ID" value="NZ_CP136336.1"/>
</dbReference>
<gene>
    <name evidence="2" type="ORF">RXV79_01205</name>
</gene>